<comment type="caution">
    <text evidence="2">The sequence shown here is derived from an EMBL/GenBank/DDBJ whole genome shotgun (WGS) entry which is preliminary data.</text>
</comment>
<accession>A0A0W8FWW6</accession>
<protein>
    <submittedName>
        <fullName evidence="2">Aminopeptidase ypdf (Mp-, ma-, ms-, ap-, np-specific)</fullName>
    </submittedName>
</protein>
<dbReference type="InterPro" id="IPR050659">
    <property type="entry name" value="Peptidase_M24B"/>
</dbReference>
<dbReference type="InterPro" id="IPR000994">
    <property type="entry name" value="Pept_M24"/>
</dbReference>
<dbReference type="EMBL" id="LNQE01000697">
    <property type="protein sequence ID" value="KUG25391.1"/>
    <property type="molecule type" value="Genomic_DNA"/>
</dbReference>
<name>A0A0W8FWW6_9ZZZZ</name>
<dbReference type="SUPFAM" id="SSF55920">
    <property type="entry name" value="Creatinase/aminopeptidase"/>
    <property type="match status" value="1"/>
</dbReference>
<evidence type="ECO:0000313" key="2">
    <source>
        <dbReference type="EMBL" id="KUG25391.1"/>
    </source>
</evidence>
<keyword evidence="2" id="KW-0031">Aminopeptidase</keyword>
<dbReference type="PANTHER" id="PTHR46112:SF8">
    <property type="entry name" value="CYTOPLASMIC PEPTIDASE PEPQ-RELATED"/>
    <property type="match status" value="1"/>
</dbReference>
<dbReference type="PANTHER" id="PTHR46112">
    <property type="entry name" value="AMINOPEPTIDASE"/>
    <property type="match status" value="1"/>
</dbReference>
<dbReference type="Pfam" id="PF00557">
    <property type="entry name" value="Peptidase_M24"/>
    <property type="match status" value="1"/>
</dbReference>
<sequence>MDKEMILEKQRQAVEILKEKDIDMWLTFVRESGNINDPMMDMLVGTNCTWQSAFIITKTGQTIAIVGSLEIANMKLVGTFQRVEGYLKHVRDKLLEVLDEFKPNKIAINFSRNSTLADGLTHGMYLELMEHLDKTPYKDRLISSEEIVAALRGRKSDKEIEIMKEAITETLKIFNQVTDYLKPGISEKEVAQFVHNIVEEKGYGLAWDKDYCPSVFTGPDTAGAHAGPTDKIIEPGHVINMDFGIKYKGYCSDLQRTWYVLKPGEEKAPALVQRGFDVIRDSITQAAAAIKPGKQGCEIDDIARGYIVNSGYEEYPHALGHQLGRVAHDGGALLSPRWERYGNLPYLPLEENQVFTIEPRLTIEGYGIATIEEEVVITKDGCEFITPRQEHIYLVKS</sequence>
<dbReference type="GO" id="GO:0004177">
    <property type="term" value="F:aminopeptidase activity"/>
    <property type="evidence" value="ECO:0007669"/>
    <property type="project" value="UniProtKB-KW"/>
</dbReference>
<keyword evidence="2" id="KW-0378">Hydrolase</keyword>
<feature type="domain" description="Peptidase M24" evidence="1">
    <location>
        <begin position="161"/>
        <end position="379"/>
    </location>
</feature>
<reference evidence="2" key="1">
    <citation type="journal article" date="2015" name="Proc. Natl. Acad. Sci. U.S.A.">
        <title>Networks of energetic and metabolic interactions define dynamics in microbial communities.</title>
        <authorList>
            <person name="Embree M."/>
            <person name="Liu J.K."/>
            <person name="Al-Bassam M.M."/>
            <person name="Zengler K."/>
        </authorList>
    </citation>
    <scope>NUCLEOTIDE SEQUENCE</scope>
</reference>
<organism evidence="2">
    <name type="scientific">hydrocarbon metagenome</name>
    <dbReference type="NCBI Taxonomy" id="938273"/>
    <lineage>
        <taxon>unclassified sequences</taxon>
        <taxon>metagenomes</taxon>
        <taxon>ecological metagenomes</taxon>
    </lineage>
</organism>
<dbReference type="AlphaFoldDB" id="A0A0W8FWW6"/>
<evidence type="ECO:0000259" key="1">
    <source>
        <dbReference type="Pfam" id="PF00557"/>
    </source>
</evidence>
<keyword evidence="2" id="KW-0645">Protease</keyword>
<dbReference type="Gene3D" id="3.90.230.10">
    <property type="entry name" value="Creatinase/methionine aminopeptidase superfamily"/>
    <property type="match status" value="1"/>
</dbReference>
<dbReference type="InterPro" id="IPR036005">
    <property type="entry name" value="Creatinase/aminopeptidase-like"/>
</dbReference>
<gene>
    <name evidence="2" type="ORF">ASZ90_004783</name>
</gene>
<proteinExistence type="predicted"/>